<protein>
    <recommendedName>
        <fullName evidence="3 10">Mediator of RNA polymerase II transcription subunit 13</fullName>
    </recommendedName>
    <alternativeName>
        <fullName evidence="9 10">Mediator complex subunit 13</fullName>
    </alternativeName>
</protein>
<keyword evidence="7 10" id="KW-0804">Transcription</keyword>
<keyword evidence="15" id="KW-1185">Reference proteome</keyword>
<dbReference type="Pfam" id="PF06333">
    <property type="entry name" value="Med13_C"/>
    <property type="match status" value="1"/>
</dbReference>
<dbReference type="GO" id="GO:0045944">
    <property type="term" value="P:positive regulation of transcription by RNA polymerase II"/>
    <property type="evidence" value="ECO:0007669"/>
    <property type="project" value="TreeGrafter"/>
</dbReference>
<organism evidence="14 15">
    <name type="scientific">Paramarasmius palmivorus</name>
    <dbReference type="NCBI Taxonomy" id="297713"/>
    <lineage>
        <taxon>Eukaryota</taxon>
        <taxon>Fungi</taxon>
        <taxon>Dikarya</taxon>
        <taxon>Basidiomycota</taxon>
        <taxon>Agaricomycotina</taxon>
        <taxon>Agaricomycetes</taxon>
        <taxon>Agaricomycetidae</taxon>
        <taxon>Agaricales</taxon>
        <taxon>Marasmiineae</taxon>
        <taxon>Marasmiaceae</taxon>
        <taxon>Paramarasmius</taxon>
    </lineage>
</organism>
<evidence type="ECO:0000256" key="2">
    <source>
        <dbReference type="ARBA" id="ARBA00009354"/>
    </source>
</evidence>
<evidence type="ECO:0000259" key="13">
    <source>
        <dbReference type="Pfam" id="PF11597"/>
    </source>
</evidence>
<gene>
    <name evidence="14" type="ORF">VNI00_004864</name>
</gene>
<evidence type="ECO:0000256" key="1">
    <source>
        <dbReference type="ARBA" id="ARBA00004123"/>
    </source>
</evidence>
<feature type="compositionally biased region" description="Polar residues" evidence="11">
    <location>
        <begin position="571"/>
        <end position="592"/>
    </location>
</feature>
<evidence type="ECO:0000256" key="10">
    <source>
        <dbReference type="RuleBase" id="RU364134"/>
    </source>
</evidence>
<accession>A0AAW0DF59</accession>
<evidence type="ECO:0000256" key="3">
    <source>
        <dbReference type="ARBA" id="ARBA00019618"/>
    </source>
</evidence>
<feature type="region of interest" description="Disordered" evidence="11">
    <location>
        <begin position="1104"/>
        <end position="1153"/>
    </location>
</feature>
<evidence type="ECO:0000256" key="8">
    <source>
        <dbReference type="ARBA" id="ARBA00023242"/>
    </source>
</evidence>
<evidence type="ECO:0000313" key="15">
    <source>
        <dbReference type="Proteomes" id="UP001383192"/>
    </source>
</evidence>
<dbReference type="Proteomes" id="UP001383192">
    <property type="component" value="Unassembled WGS sequence"/>
</dbReference>
<evidence type="ECO:0000256" key="4">
    <source>
        <dbReference type="ARBA" id="ARBA00022491"/>
    </source>
</evidence>
<feature type="compositionally biased region" description="Acidic residues" evidence="11">
    <location>
        <begin position="1120"/>
        <end position="1137"/>
    </location>
</feature>
<dbReference type="EMBL" id="JAYKXP010000013">
    <property type="protein sequence ID" value="KAK7051364.1"/>
    <property type="molecule type" value="Genomic_DNA"/>
</dbReference>
<evidence type="ECO:0000259" key="12">
    <source>
        <dbReference type="Pfam" id="PF06333"/>
    </source>
</evidence>
<evidence type="ECO:0000256" key="11">
    <source>
        <dbReference type="SAM" id="MobiDB-lite"/>
    </source>
</evidence>
<sequence>MVLLIDSDDVLATELDVPRVVYASYTSTSTAAHNARCKILQSNSDNGIDQSYIPTIQVTSTSAVLWVFRILQGDVEVEGTLGFLGNLSYDGLQLQEPPQVLTPVHLYPCSEECSYLPAPCANCLNPPSTSSAPPPPSTSSASRLPRRPLRGVWSTFLQAVRGWIIADIVTRSDHVSGRTINRLKDGFLLGHAPSKLSTTNEWTAGWEGRIKSKPLVYVHINLHLSNEKLLIHPTLHPTPFIPLTTKGLQQGTPITLLPYGTPAYYLSTYSGSTSALTKQFREALQGCGVSPKLTTYAIIWIPVENAHGEEKGLTAIYPAELCVSFIPTPGTVPSLAFRSSATTTPTSAAPSPFPTISGPWTPYGRSLLPIIPALPPPLQPSPTVGHVVPPGFSAPSPSPAVALGASSYIPTPPATHANSANLPVPLSATVPTSPYSASHPASSFPPFIPPPYALSVTPNERLALSLSRSYSLTFKAKRQSQHNSTFSSIQTSLPKLPDTIINLTHATEASGFVDMTAKEREKERERLRNGGKQAQENQQASAASASQPTPRTAQAQAPVPYPPTVQIPYPNATQASSAQPYPSQPFPQSTFYPSPPDPQATPMMPLKVEMPTVPKQPLTVPLQPLAQENVDIKDEDSMEMDDDDDLFGASPPPSAENVEAEAEAKAEAVVEVEVVPKVEQVSTPVPPTNTVEVDVKPPPESNDEWADMNMDWDMSLDMDMDMGMGMGMDMSTNMDVFGFGSSSSSDTKIISSSLPAGNRSLQMQTSIIPTSVSTTRSVPATTTVASVSMSKAMSFEDDITDDDYNWFDTHDSGGARDNESTSGFMGAGASGSLDAGATLFSAISASHPSAHSIQPLSGMHPPPVPSHAHQGFSFAPSPASASASPWTSHVHYGHGETPGAMSDTMGTPSVALSMTASGDAFPLSPPEEGMAMGIGMLAGTPMSGVPQTPNTARWGTGWTVQLESPFSSPERRAAASARATADGRRLSSFDPIPFAASHRVSDGKYTCGKFMLPSPPAEGDDEDGYFSSAMVNANGKRLNDDDGSTGLSPALKGLKLKYDKKTDPRIAVVAQLRLRRVKRRPNSTLAIPVPRTETPRWVKEWEEGMKGPLPMSPASMKFDSDDDNSASDEDDSDDDLFDIGTGASSPVPEFSRPATPLPAYIPPGPTLLSSHFQHTHLLPLSTPLRSPGTRHEESQLNHLGAGAINAAAASVPTPVSPAAMLGAAAEKSKGLEAAAEMVAREVVENSLWGEIWTMHLCFGKHAGLSGSEQRAVSDMSIDDGLNAAMGPELAKQQIWITDIEAVKVLLSGVKGVKGLISMAHLFDPSKFFFLNMVADEIERSVTVDPSTSAPISSASRKVYPLQPPHLAVGKGDGVVEILPTALRFWEKLGLGPKYGQKDVTAFVLFEDGGEWREQRVEAWLSNISAVYQRKSLGNLIPGSSSSCTRDGLKPLKFDTSFRKNLASFVSSLPAAQTNFIFFVVIPSTALTLSSPMLRQVLASLKKAIKTYSEAQIVFQLVPEEMLLGNMDSSSVEDLGTEQICYSVYNRILQPVERSMSRQFFEHGIRVRNYFQEPFATLARAPSENKVTYVASTRTSLDVMDRHTLLHVGYQVSYCGKWILAAIIDQRGEAHDLGVWLTQTHSSDEEDALSDEMYAVSKVWDFTMRLAEKADVEWRIVFAKLGLMTTAELDAWTAHLATSLQVSSSRTPVHVSLVSVETSAPWIILPKRPRPTSLSSSHSSSSLNKAPSLSRSSSLPSKSSSKNGIQYYVDGSQTTYALFHRRSPTFARAPTMESVGITTSIVTDSPPERSEHMLELPVLPLCSSTLIRIPASPSPSASAITPNMIDLHLLHTASSRGCTYLPSRTRGSDVPVSPASQQPTSSVHWGLMNDILHSYHALSILSESRSKLSGVNTLLPFHLGAVEAMRNALSFGRVQTDGYD</sequence>
<feature type="domain" description="Mediator complex subunit Med13 N-terminal" evidence="13">
    <location>
        <begin position="16"/>
        <end position="324"/>
    </location>
</feature>
<evidence type="ECO:0000256" key="6">
    <source>
        <dbReference type="ARBA" id="ARBA00023159"/>
    </source>
</evidence>
<comment type="caution">
    <text evidence="14">The sequence shown here is derived from an EMBL/GenBank/DDBJ whole genome shotgun (WGS) entry which is preliminary data.</text>
</comment>
<keyword evidence="8 10" id="KW-0539">Nucleus</keyword>
<name>A0AAW0DF59_9AGAR</name>
<comment type="subunit">
    <text evidence="10">Component of the SRB8-11 complex, which itself associates with the Mediator complex.</text>
</comment>
<dbReference type="InterPro" id="IPR051139">
    <property type="entry name" value="Mediator_complx_sub13"/>
</dbReference>
<proteinExistence type="inferred from homology"/>
<dbReference type="Pfam" id="PF11597">
    <property type="entry name" value="Med13_N"/>
    <property type="match status" value="1"/>
</dbReference>
<feature type="region of interest" description="Disordered" evidence="11">
    <location>
        <begin position="683"/>
        <end position="706"/>
    </location>
</feature>
<feature type="region of interest" description="Disordered" evidence="11">
    <location>
        <begin position="512"/>
        <end position="602"/>
    </location>
</feature>
<comment type="similarity">
    <text evidence="2 10">Belongs to the Mediator complex subunit 13 family.</text>
</comment>
<keyword evidence="4 10" id="KW-0678">Repressor</keyword>
<evidence type="ECO:0000256" key="9">
    <source>
        <dbReference type="ARBA" id="ARBA00032008"/>
    </source>
</evidence>
<feature type="compositionally biased region" description="Basic and acidic residues" evidence="11">
    <location>
        <begin position="516"/>
        <end position="528"/>
    </location>
</feature>
<reference evidence="14 15" key="1">
    <citation type="submission" date="2024-01" db="EMBL/GenBank/DDBJ databases">
        <title>A draft genome for a cacao thread blight-causing isolate of Paramarasmius palmivorus.</title>
        <authorList>
            <person name="Baruah I.K."/>
            <person name="Bukari Y."/>
            <person name="Amoako-Attah I."/>
            <person name="Meinhardt L.W."/>
            <person name="Bailey B.A."/>
            <person name="Cohen S.P."/>
        </authorList>
    </citation>
    <scope>NUCLEOTIDE SEQUENCE [LARGE SCALE GENOMIC DNA]</scope>
    <source>
        <strain evidence="14 15">GH-12</strain>
    </source>
</reference>
<dbReference type="InterPro" id="IPR021643">
    <property type="entry name" value="Mediator_Med13_N"/>
</dbReference>
<comment type="function">
    <text evidence="10">Component of the SRB8-11 complex. The SRB8-11 complex is a regulatory module of the Mediator complex which is itself involved in regulation of basal and activated RNA polymerase II-dependent transcription. The SRB8-11 complex may be involved in the transcriptional repression of a subset of genes regulated by Mediator. It may inhibit the association of the Mediator complex with RNA polymerase II to form the holoenzyme complex.</text>
</comment>
<dbReference type="PANTHER" id="PTHR48249">
    <property type="entry name" value="MEDIATOR OF RNA POLYMERASE II TRANSCRIPTION SUBUNIT 13"/>
    <property type="match status" value="1"/>
</dbReference>
<dbReference type="InterPro" id="IPR009401">
    <property type="entry name" value="Med13_C"/>
</dbReference>
<evidence type="ECO:0000256" key="7">
    <source>
        <dbReference type="ARBA" id="ARBA00023163"/>
    </source>
</evidence>
<feature type="domain" description="Mediator complex subunit Med13 C-terminal" evidence="12">
    <location>
        <begin position="1572"/>
        <end position="1921"/>
    </location>
</feature>
<evidence type="ECO:0000313" key="14">
    <source>
        <dbReference type="EMBL" id="KAK7051364.1"/>
    </source>
</evidence>
<keyword evidence="6 10" id="KW-0010">Activator</keyword>
<dbReference type="GO" id="GO:0016592">
    <property type="term" value="C:mediator complex"/>
    <property type="evidence" value="ECO:0007669"/>
    <property type="project" value="InterPro"/>
</dbReference>
<comment type="subcellular location">
    <subcellularLocation>
        <location evidence="1 10">Nucleus</location>
    </subcellularLocation>
</comment>
<feature type="compositionally biased region" description="Low complexity" evidence="11">
    <location>
        <begin position="533"/>
        <end position="547"/>
    </location>
</feature>
<evidence type="ECO:0000256" key="5">
    <source>
        <dbReference type="ARBA" id="ARBA00023015"/>
    </source>
</evidence>
<keyword evidence="5 10" id="KW-0805">Transcription regulation</keyword>
<feature type="region of interest" description="Disordered" evidence="11">
    <location>
        <begin position="1730"/>
        <end position="1761"/>
    </location>
</feature>
<dbReference type="GO" id="GO:0003713">
    <property type="term" value="F:transcription coactivator activity"/>
    <property type="evidence" value="ECO:0007669"/>
    <property type="project" value="TreeGrafter"/>
</dbReference>
<dbReference type="PANTHER" id="PTHR48249:SF3">
    <property type="entry name" value="MEDIATOR OF RNA POLYMERASE II TRANSCRIPTION SUBUNIT 13"/>
    <property type="match status" value="1"/>
</dbReference>